<accession>V6TAV3</accession>
<evidence type="ECO:0000313" key="2">
    <source>
        <dbReference type="Proteomes" id="UP000018320"/>
    </source>
</evidence>
<dbReference type="EMBL" id="AHGT01000065">
    <property type="protein sequence ID" value="ESU35864.1"/>
    <property type="molecule type" value="Genomic_DNA"/>
</dbReference>
<reference evidence="1 2" key="2">
    <citation type="journal article" date="2013" name="Genome Biol. Evol.">
        <title>Genome sequencing of Giardia lamblia genotypes A2 and B isolates (DH and GS) and comparative analysis with the genomes of genotypes A1 and E (WB and Pig).</title>
        <authorList>
            <person name="Adam R.D."/>
            <person name="Dahlstrom E.W."/>
            <person name="Martens C.A."/>
            <person name="Bruno D.P."/>
            <person name="Barbian K.D."/>
            <person name="Ricklefs S.M."/>
            <person name="Hernandez M.M."/>
            <person name="Narla N.P."/>
            <person name="Patel R.B."/>
            <person name="Porcella S.F."/>
            <person name="Nash T.E."/>
        </authorList>
    </citation>
    <scope>NUCLEOTIDE SEQUENCE [LARGE SCALE GENOMIC DNA]</scope>
    <source>
        <strain evidence="1 2">DH</strain>
    </source>
</reference>
<dbReference type="VEuPathDB" id="GiardiaDB:QR46_0247"/>
<organism evidence="1 2">
    <name type="scientific">Giardia intestinalis</name>
    <name type="common">Giardia lamblia</name>
    <dbReference type="NCBI Taxonomy" id="5741"/>
    <lineage>
        <taxon>Eukaryota</taxon>
        <taxon>Metamonada</taxon>
        <taxon>Diplomonadida</taxon>
        <taxon>Hexamitidae</taxon>
        <taxon>Giardiinae</taxon>
        <taxon>Giardia</taxon>
    </lineage>
</organism>
<evidence type="ECO:0000313" key="1">
    <source>
        <dbReference type="EMBL" id="ESU35864.1"/>
    </source>
</evidence>
<name>V6TAV3_GIAIN</name>
<reference evidence="2" key="1">
    <citation type="submission" date="2012-02" db="EMBL/GenBank/DDBJ databases">
        <title>Genome sequencing of Giardia lamblia Genotypes A2 and B isolates (DH and GS) and comparative analysis with the genomes of Genotypes A1 and E (WB and Pig).</title>
        <authorList>
            <person name="Adam R."/>
            <person name="Dahlstrom E."/>
            <person name="Martens C."/>
            <person name="Bruno D."/>
            <person name="Barbian K."/>
            <person name="Porcella S.F."/>
            <person name="Nash T."/>
        </authorList>
    </citation>
    <scope>NUCLEOTIDE SEQUENCE</scope>
    <source>
        <strain evidence="2">DH</strain>
    </source>
</reference>
<dbReference type="VEuPathDB" id="GiardiaDB:GL50803_0014333"/>
<dbReference type="Proteomes" id="UP000018320">
    <property type="component" value="Unassembled WGS sequence"/>
</dbReference>
<gene>
    <name evidence="1" type="ORF">DHA2_14333</name>
</gene>
<sequence length="790" mass="88915">MGHWCDHKPPWLAYLVYPASFMAQLGLALEKLNKMDSLDAADPRVAVATIVNTALYSSYSHLISHGLPSQLNHALNVLKSVILEKQDCPILAVNLRVNYEFTFSNLSLISLADASFMACAKRICPGPVTKMLILSFASAIHENVSGVVLASSLVQNIPWSVNVPLSYLANVFQTFSGLIKASESKLARVLYMCVSVVLFTLDQRNYTEELPFDAARAKLTSNAHISKATPIIRESIRSLLWSLSCIYAYYLLQHTRGQADPVRAQELLVSVYEDFGDLLSGVLSPLEWRAPEHTVPVHFSFLSESEAMRITNDVLIQRAFVMRTIDDEEEQILSEIDAWQRTEEAAHAEEAFFQDKPLVIADTGQRIRRHGSHSSAAHEMKVPLFPLKKFQEAKDSDETYTSDSYSFGVTFSDVDIIQRHMGPDFCIPLRVTFYGMLAVLVDDSVETVRRMAIYVCNTIMGTIIQRFNSIDDILQLDGSLLSPSTLDSPHVIAKYCKVITLAPYHILREILYINQALLADSAIAVKYLMGAMRFMLVDLKPCDFLADLSSNIRANASLDSHHLTKRSMTFLFLDSIFYKLMLQIVHMSDLTSDIIDTLFLGYFPRLSVFNTPGSYDCLGKIRFYQNRLRDKKPVPEIGELIQEDISKGIDGIYHLLQIFNMFYTDLRAVPLPPELLKHLREACYLGAFICGSRPFLCELCCSPLLMGSNQALSNAFCLDVFDVKTVQLKLRETLHDSVMDRLGKGEFCNEIRVAFLWGFLLALRYAPPSIQFVCDHPCSPSAESLRSFTQ</sequence>
<dbReference type="AlphaFoldDB" id="V6TAV3"/>
<dbReference type="VEuPathDB" id="GiardiaDB:GL50581_4343"/>
<comment type="caution">
    <text evidence="1">The sequence shown here is derived from an EMBL/GenBank/DDBJ whole genome shotgun (WGS) entry which is preliminary data.</text>
</comment>
<dbReference type="VEuPathDB" id="GiardiaDB:DHA2_14333"/>
<proteinExistence type="predicted"/>
<protein>
    <submittedName>
        <fullName evidence="1">Uncharacterized protein</fullName>
    </submittedName>
</protein>